<organism evidence="3 4">
    <name type="scientific">Kineococcus aurantiacus</name>
    <dbReference type="NCBI Taxonomy" id="37633"/>
    <lineage>
        <taxon>Bacteria</taxon>
        <taxon>Bacillati</taxon>
        <taxon>Actinomycetota</taxon>
        <taxon>Actinomycetes</taxon>
        <taxon>Kineosporiales</taxon>
        <taxon>Kineosporiaceae</taxon>
        <taxon>Kineococcus</taxon>
    </lineage>
</organism>
<dbReference type="AlphaFoldDB" id="A0A7Y9J256"/>
<feature type="domain" description="ANTAR" evidence="2">
    <location>
        <begin position="32"/>
        <end position="93"/>
    </location>
</feature>
<evidence type="ECO:0000313" key="4">
    <source>
        <dbReference type="Proteomes" id="UP000521922"/>
    </source>
</evidence>
<dbReference type="SMART" id="SM01012">
    <property type="entry name" value="ANTAR"/>
    <property type="match status" value="1"/>
</dbReference>
<dbReference type="InterPro" id="IPR005561">
    <property type="entry name" value="ANTAR"/>
</dbReference>
<reference evidence="3 4" key="1">
    <citation type="submission" date="2020-07" db="EMBL/GenBank/DDBJ databases">
        <title>Sequencing the genomes of 1000 actinobacteria strains.</title>
        <authorList>
            <person name="Klenk H.-P."/>
        </authorList>
    </citation>
    <scope>NUCLEOTIDE SEQUENCE [LARGE SCALE GENOMIC DNA]</scope>
    <source>
        <strain evidence="3 4">DSM 7487</strain>
    </source>
</reference>
<evidence type="ECO:0000259" key="2">
    <source>
        <dbReference type="PROSITE" id="PS50921"/>
    </source>
</evidence>
<comment type="caution">
    <text evidence="3">The sequence shown here is derived from an EMBL/GenBank/DDBJ whole genome shotgun (WGS) entry which is preliminary data.</text>
</comment>
<dbReference type="SUPFAM" id="SSF52172">
    <property type="entry name" value="CheY-like"/>
    <property type="match status" value="1"/>
</dbReference>
<sequence length="117" mass="13007">MLNGSRRLDGAHEDGVHVDGVHVDGVHQDVDVEALQAEVEQLRTALTRRPVIDMAKGAIMALLRCDEDTAFRQLSEVSQRHNVKLYDLASALLGDLRSAEPGTGPVDRLVQRNWTRR</sequence>
<dbReference type="Proteomes" id="UP000521922">
    <property type="component" value="Unassembled WGS sequence"/>
</dbReference>
<dbReference type="InterPro" id="IPR036388">
    <property type="entry name" value="WH-like_DNA-bd_sf"/>
</dbReference>
<evidence type="ECO:0000256" key="1">
    <source>
        <dbReference type="SAM" id="MobiDB-lite"/>
    </source>
</evidence>
<dbReference type="GO" id="GO:0003723">
    <property type="term" value="F:RNA binding"/>
    <property type="evidence" value="ECO:0007669"/>
    <property type="project" value="InterPro"/>
</dbReference>
<evidence type="ECO:0000313" key="3">
    <source>
        <dbReference type="EMBL" id="NYD23795.1"/>
    </source>
</evidence>
<dbReference type="Gene3D" id="1.10.10.10">
    <property type="entry name" value="Winged helix-like DNA-binding domain superfamily/Winged helix DNA-binding domain"/>
    <property type="match status" value="1"/>
</dbReference>
<name>A0A7Y9J256_9ACTN</name>
<keyword evidence="4" id="KW-1185">Reference proteome</keyword>
<accession>A0A7Y9J256</accession>
<dbReference type="RefSeq" id="WP_179753780.1">
    <property type="nucleotide sequence ID" value="NZ_BAAAGN010000003.1"/>
</dbReference>
<proteinExistence type="predicted"/>
<protein>
    <recommendedName>
        <fullName evidence="2">ANTAR domain-containing protein</fullName>
    </recommendedName>
</protein>
<gene>
    <name evidence="3" type="ORF">BJ968_003335</name>
</gene>
<dbReference type="EMBL" id="JACCBB010000001">
    <property type="protein sequence ID" value="NYD23795.1"/>
    <property type="molecule type" value="Genomic_DNA"/>
</dbReference>
<dbReference type="PROSITE" id="PS50921">
    <property type="entry name" value="ANTAR"/>
    <property type="match status" value="1"/>
</dbReference>
<dbReference type="InterPro" id="IPR011006">
    <property type="entry name" value="CheY-like_superfamily"/>
</dbReference>
<feature type="region of interest" description="Disordered" evidence="1">
    <location>
        <begin position="97"/>
        <end position="117"/>
    </location>
</feature>
<dbReference type="Pfam" id="PF03861">
    <property type="entry name" value="ANTAR"/>
    <property type="match status" value="1"/>
</dbReference>